<dbReference type="EMBL" id="JACCFP010000001">
    <property type="protein sequence ID" value="NYJ01852.1"/>
    <property type="molecule type" value="Genomic_DNA"/>
</dbReference>
<feature type="region of interest" description="Disordered" evidence="1">
    <location>
        <begin position="1"/>
        <end position="29"/>
    </location>
</feature>
<evidence type="ECO:0000256" key="1">
    <source>
        <dbReference type="SAM" id="MobiDB-lite"/>
    </source>
</evidence>
<name>A0A853C5B0_9ACTN</name>
<comment type="caution">
    <text evidence="2">The sequence shown here is derived from an EMBL/GenBank/DDBJ whole genome shotgun (WGS) entry which is preliminary data.</text>
</comment>
<gene>
    <name evidence="2" type="ORF">HNR19_002550</name>
</gene>
<reference evidence="2 3" key="1">
    <citation type="submission" date="2020-07" db="EMBL/GenBank/DDBJ databases">
        <title>Sequencing the genomes of 1000 actinobacteria strains.</title>
        <authorList>
            <person name="Klenk H.-P."/>
        </authorList>
    </citation>
    <scope>NUCLEOTIDE SEQUENCE [LARGE SCALE GENOMIC DNA]</scope>
    <source>
        <strain evidence="2 3">DSM 103833</strain>
    </source>
</reference>
<sequence length="70" mass="7677">MTDVAAEQSAPADALHEHGWLTESGHQTSEGRLSYVRCVDCGIRRVDLQPHPLLPPQSLTRTVGDRGTVR</sequence>
<proteinExistence type="predicted"/>
<keyword evidence="3" id="KW-1185">Reference proteome</keyword>
<organism evidence="2 3">
    <name type="scientific">Nocardioides thalensis</name>
    <dbReference type="NCBI Taxonomy" id="1914755"/>
    <lineage>
        <taxon>Bacteria</taxon>
        <taxon>Bacillati</taxon>
        <taxon>Actinomycetota</taxon>
        <taxon>Actinomycetes</taxon>
        <taxon>Propionibacteriales</taxon>
        <taxon>Nocardioidaceae</taxon>
        <taxon>Nocardioides</taxon>
    </lineage>
</organism>
<accession>A0A853C5B0</accession>
<protein>
    <submittedName>
        <fullName evidence="2">Uncharacterized protein</fullName>
    </submittedName>
</protein>
<dbReference type="Proteomes" id="UP000530424">
    <property type="component" value="Unassembled WGS sequence"/>
</dbReference>
<dbReference type="AlphaFoldDB" id="A0A853C5B0"/>
<evidence type="ECO:0000313" key="2">
    <source>
        <dbReference type="EMBL" id="NYJ01852.1"/>
    </source>
</evidence>
<dbReference type="RefSeq" id="WP_179668289.1">
    <property type="nucleotide sequence ID" value="NZ_JACCFP010000001.1"/>
</dbReference>
<evidence type="ECO:0000313" key="3">
    <source>
        <dbReference type="Proteomes" id="UP000530424"/>
    </source>
</evidence>